<protein>
    <submittedName>
        <fullName evidence="2">Transmembrane protein, putative</fullName>
    </submittedName>
</protein>
<dbReference type="HOGENOM" id="CLU_2854625_0_0_1"/>
<keyword evidence="2" id="KW-0472">Membrane</keyword>
<dbReference type="KEGG" id="tet:TTHERM_00422240"/>
<keyword evidence="1" id="KW-0732">Signal</keyword>
<keyword evidence="2" id="KW-0812">Transmembrane</keyword>
<evidence type="ECO:0000313" key="2">
    <source>
        <dbReference type="EMBL" id="EAR93454.1"/>
    </source>
</evidence>
<gene>
    <name evidence="2" type="ORF">TTHERM_00422240</name>
</gene>
<feature type="signal peptide" evidence="1">
    <location>
        <begin position="1"/>
        <end position="23"/>
    </location>
</feature>
<sequence>MKVSIFALLVLLVLCAFTTVTQAAEQKPKTIKLYRQVEFEVKCLIGEEGCDCWDCTKVKECKYTC</sequence>
<reference evidence="3" key="1">
    <citation type="journal article" date="2006" name="PLoS Biol.">
        <title>Macronuclear genome sequence of the ciliate Tetrahymena thermophila, a model eukaryote.</title>
        <authorList>
            <person name="Eisen J.A."/>
            <person name="Coyne R.S."/>
            <person name="Wu M."/>
            <person name="Wu D."/>
            <person name="Thiagarajan M."/>
            <person name="Wortman J.R."/>
            <person name="Badger J.H."/>
            <person name="Ren Q."/>
            <person name="Amedeo P."/>
            <person name="Jones K.M."/>
            <person name="Tallon L.J."/>
            <person name="Delcher A.L."/>
            <person name="Salzberg S.L."/>
            <person name="Silva J.C."/>
            <person name="Haas B.J."/>
            <person name="Majoros W.H."/>
            <person name="Farzad M."/>
            <person name="Carlton J.M."/>
            <person name="Smith R.K. Jr."/>
            <person name="Garg J."/>
            <person name="Pearlman R.E."/>
            <person name="Karrer K.M."/>
            <person name="Sun L."/>
            <person name="Manning G."/>
            <person name="Elde N.C."/>
            <person name="Turkewitz A.P."/>
            <person name="Asai D.J."/>
            <person name="Wilkes D.E."/>
            <person name="Wang Y."/>
            <person name="Cai H."/>
            <person name="Collins K."/>
            <person name="Stewart B.A."/>
            <person name="Lee S.R."/>
            <person name="Wilamowska K."/>
            <person name="Weinberg Z."/>
            <person name="Ruzzo W.L."/>
            <person name="Wloga D."/>
            <person name="Gaertig J."/>
            <person name="Frankel J."/>
            <person name="Tsao C.-C."/>
            <person name="Gorovsky M.A."/>
            <person name="Keeling P.J."/>
            <person name="Waller R.F."/>
            <person name="Patron N.J."/>
            <person name="Cherry J.M."/>
            <person name="Stover N.A."/>
            <person name="Krieger C.J."/>
            <person name="del Toro C."/>
            <person name="Ryder H.F."/>
            <person name="Williamson S.C."/>
            <person name="Barbeau R.A."/>
            <person name="Hamilton E.P."/>
            <person name="Orias E."/>
        </authorList>
    </citation>
    <scope>NUCLEOTIDE SEQUENCE [LARGE SCALE GENOMIC DNA]</scope>
    <source>
        <strain evidence="3">SB210</strain>
    </source>
</reference>
<dbReference type="RefSeq" id="XP_001013699.1">
    <property type="nucleotide sequence ID" value="XM_001013699.3"/>
</dbReference>
<organism evidence="2 3">
    <name type="scientific">Tetrahymena thermophila (strain SB210)</name>
    <dbReference type="NCBI Taxonomy" id="312017"/>
    <lineage>
        <taxon>Eukaryota</taxon>
        <taxon>Sar</taxon>
        <taxon>Alveolata</taxon>
        <taxon>Ciliophora</taxon>
        <taxon>Intramacronucleata</taxon>
        <taxon>Oligohymenophorea</taxon>
        <taxon>Hymenostomatida</taxon>
        <taxon>Tetrahymenina</taxon>
        <taxon>Tetrahymenidae</taxon>
        <taxon>Tetrahymena</taxon>
    </lineage>
</organism>
<evidence type="ECO:0000313" key="3">
    <source>
        <dbReference type="Proteomes" id="UP000009168"/>
    </source>
</evidence>
<feature type="chain" id="PRO_5004201610" evidence="1">
    <location>
        <begin position="24"/>
        <end position="65"/>
    </location>
</feature>
<dbReference type="InParanoid" id="Q23AN8"/>
<dbReference type="Proteomes" id="UP000009168">
    <property type="component" value="Unassembled WGS sequence"/>
</dbReference>
<dbReference type="EMBL" id="GG662724">
    <property type="protein sequence ID" value="EAR93454.1"/>
    <property type="molecule type" value="Genomic_DNA"/>
</dbReference>
<accession>Q23AN8</accession>
<proteinExistence type="predicted"/>
<dbReference type="GeneID" id="7825555"/>
<name>Q23AN8_TETTS</name>
<keyword evidence="3" id="KW-1185">Reference proteome</keyword>
<evidence type="ECO:0000256" key="1">
    <source>
        <dbReference type="SAM" id="SignalP"/>
    </source>
</evidence>
<dbReference type="AlphaFoldDB" id="Q23AN8"/>